<protein>
    <submittedName>
        <fullName evidence="1">Uncharacterized protein</fullName>
    </submittedName>
</protein>
<dbReference type="EMBL" id="UNOZ01000043">
    <property type="protein sequence ID" value="SYX93212.1"/>
    <property type="molecule type" value="Genomic_DNA"/>
</dbReference>
<dbReference type="Proteomes" id="UP000263595">
    <property type="component" value="Unassembled WGS sequence"/>
</dbReference>
<dbReference type="RefSeq" id="WP_208644578.1">
    <property type="nucleotide sequence ID" value="NZ_UNOZ01000043.1"/>
</dbReference>
<organism evidence="1 2">
    <name type="scientific">Pseudomonas reidholzensis</name>
    <dbReference type="NCBI Taxonomy" id="1785162"/>
    <lineage>
        <taxon>Bacteria</taxon>
        <taxon>Pseudomonadati</taxon>
        <taxon>Pseudomonadota</taxon>
        <taxon>Gammaproteobacteria</taxon>
        <taxon>Pseudomonadales</taxon>
        <taxon>Pseudomonadaceae</taxon>
        <taxon>Pseudomonas</taxon>
    </lineage>
</organism>
<reference evidence="2" key="1">
    <citation type="submission" date="2018-08" db="EMBL/GenBank/DDBJ databases">
        <authorList>
            <person name="Blom J."/>
        </authorList>
    </citation>
    <scope>NUCLEOTIDE SEQUENCE [LARGE SCALE GENOMIC DNA]</scope>
    <source>
        <strain evidence="2">CCOS 865</strain>
    </source>
</reference>
<sequence>MNNSLILLVFFNKLVSIDKRETTMSARARKAGKRNQSERRQDLIEKLWEDDEIDTWHRLENDGYSTVPRYLPLIGDLMDGLSKGSPLSTTYLALWFRVSDEGLIEIRDKAALAFESGFASERGVTTWAGRMKKLKELGFISCREGSTGEFHYVLIVHPLVAVKKLLDEGIIPKGKTYNILSERVIEVGASWEG</sequence>
<dbReference type="AlphaFoldDB" id="A0A383S1N3"/>
<evidence type="ECO:0000313" key="2">
    <source>
        <dbReference type="Proteomes" id="UP000263595"/>
    </source>
</evidence>
<name>A0A383S1N3_9PSED</name>
<proteinExistence type="predicted"/>
<accession>A0A383S1N3</accession>
<gene>
    <name evidence="1" type="ORF">CCOS865_05506</name>
</gene>
<keyword evidence="2" id="KW-1185">Reference proteome</keyword>
<evidence type="ECO:0000313" key="1">
    <source>
        <dbReference type="EMBL" id="SYX93212.1"/>
    </source>
</evidence>